<organism evidence="8 9">
    <name type="scientific">Falseniella ignava</name>
    <dbReference type="NCBI Taxonomy" id="137730"/>
    <lineage>
        <taxon>Bacteria</taxon>
        <taxon>Bacillati</taxon>
        <taxon>Bacillota</taxon>
        <taxon>Bacilli</taxon>
        <taxon>Lactobacillales</taxon>
        <taxon>Aerococcaceae</taxon>
        <taxon>Falseniella</taxon>
    </lineage>
</organism>
<dbReference type="InterPro" id="IPR036291">
    <property type="entry name" value="NAD(P)-bd_dom_sf"/>
</dbReference>
<evidence type="ECO:0000256" key="2">
    <source>
        <dbReference type="ARBA" id="ARBA00008072"/>
    </source>
</evidence>
<dbReference type="InterPro" id="IPR002328">
    <property type="entry name" value="ADH_Zn_CS"/>
</dbReference>
<dbReference type="EMBL" id="PKHE01000021">
    <property type="protein sequence ID" value="PKY87686.1"/>
    <property type="molecule type" value="Genomic_DNA"/>
</dbReference>
<comment type="cofactor">
    <cofactor evidence="1 6">
        <name>Zn(2+)</name>
        <dbReference type="ChEBI" id="CHEBI:29105"/>
    </cofactor>
</comment>
<dbReference type="PANTHER" id="PTHR43161">
    <property type="entry name" value="SORBITOL DEHYDROGENASE"/>
    <property type="match status" value="1"/>
</dbReference>
<dbReference type="RefSeq" id="WP_101954653.1">
    <property type="nucleotide sequence ID" value="NZ_PKHE01000021.1"/>
</dbReference>
<dbReference type="GO" id="GO:0000721">
    <property type="term" value="F:(R,R)-butanediol dehydrogenase activity"/>
    <property type="evidence" value="ECO:0007669"/>
    <property type="project" value="TreeGrafter"/>
</dbReference>
<reference evidence="8 9" key="1">
    <citation type="submission" date="2017-12" db="EMBL/GenBank/DDBJ databases">
        <title>Phylogenetic diversity of female urinary microbiome.</title>
        <authorList>
            <person name="Thomas-White K."/>
            <person name="Wolfe A.J."/>
        </authorList>
    </citation>
    <scope>NUCLEOTIDE SEQUENCE [LARGE SCALE GENOMIC DNA]</scope>
    <source>
        <strain evidence="8 9">UMB0898</strain>
    </source>
</reference>
<evidence type="ECO:0000259" key="7">
    <source>
        <dbReference type="SMART" id="SM00829"/>
    </source>
</evidence>
<feature type="domain" description="Enoyl reductase (ER)" evidence="7">
    <location>
        <begin position="10"/>
        <end position="345"/>
    </location>
</feature>
<dbReference type="PROSITE" id="PS00059">
    <property type="entry name" value="ADH_ZINC"/>
    <property type="match status" value="1"/>
</dbReference>
<evidence type="ECO:0000256" key="4">
    <source>
        <dbReference type="ARBA" id="ARBA00022833"/>
    </source>
</evidence>
<dbReference type="PANTHER" id="PTHR43161:SF26">
    <property type="entry name" value="GALACTITOL 1-PHOSPHATE 5-DEHYDROGENASE"/>
    <property type="match status" value="1"/>
</dbReference>
<evidence type="ECO:0000313" key="8">
    <source>
        <dbReference type="EMBL" id="PKY87686.1"/>
    </source>
</evidence>
<evidence type="ECO:0000256" key="1">
    <source>
        <dbReference type="ARBA" id="ARBA00001947"/>
    </source>
</evidence>
<dbReference type="AlphaFoldDB" id="A0A2I1JWD4"/>
<name>A0A2I1JWD4_9LACT</name>
<proteinExistence type="inferred from homology"/>
<sequence length="348" mass="37285">MTKMQAARWHNAKDVRVEEVDIPEVGPGQMKVAVAYTGICGTDLHEYLAGPIFIPQGQPHPLSGDQAPITLGHEFCGEVVEVGEGVENVKPGDRVVIEPIIAEHGLIGDYNLDPNLNFVGLAANGGFAEYCVCDAELAHIIPEGLSYRQAALTEPAAVALYAVRQSALQAGDTAAVFGCGPIGLLVIEALKAAGASKIYAIELSEERQAKAEELGAIVVRPEGDESIVEALHRINGGGVDVSYEVTGVPVVLKQSIEAVRKAGEAMIVSIWEQEASLHPNEFAIGEKTMKGIIGYRHVFPKVLELMENGYFPADKLVTKEIKLADIVEEGFTELTKDKSQVKILVSPK</sequence>
<dbReference type="Pfam" id="PF08240">
    <property type="entry name" value="ADH_N"/>
    <property type="match status" value="1"/>
</dbReference>
<dbReference type="Gene3D" id="3.40.50.720">
    <property type="entry name" value="NAD(P)-binding Rossmann-like Domain"/>
    <property type="match status" value="1"/>
</dbReference>
<evidence type="ECO:0000256" key="5">
    <source>
        <dbReference type="ARBA" id="ARBA00023002"/>
    </source>
</evidence>
<evidence type="ECO:0000256" key="3">
    <source>
        <dbReference type="ARBA" id="ARBA00022723"/>
    </source>
</evidence>
<keyword evidence="4 6" id="KW-0862">Zinc</keyword>
<keyword evidence="3 6" id="KW-0479">Metal-binding</keyword>
<dbReference type="Proteomes" id="UP000234384">
    <property type="component" value="Unassembled WGS sequence"/>
</dbReference>
<dbReference type="CDD" id="cd08233">
    <property type="entry name" value="butanediol_DH_like"/>
    <property type="match status" value="1"/>
</dbReference>
<dbReference type="InterPro" id="IPR011032">
    <property type="entry name" value="GroES-like_sf"/>
</dbReference>
<evidence type="ECO:0000256" key="6">
    <source>
        <dbReference type="RuleBase" id="RU361277"/>
    </source>
</evidence>
<keyword evidence="5" id="KW-0560">Oxidoreductase</keyword>
<dbReference type="SUPFAM" id="SSF50129">
    <property type="entry name" value="GroES-like"/>
    <property type="match status" value="1"/>
</dbReference>
<dbReference type="SMART" id="SM00829">
    <property type="entry name" value="PKS_ER"/>
    <property type="match status" value="1"/>
</dbReference>
<comment type="caution">
    <text evidence="8">The sequence shown here is derived from an EMBL/GenBank/DDBJ whole genome shotgun (WGS) entry which is preliminary data.</text>
</comment>
<gene>
    <name evidence="8" type="ORF">CYJ57_06820</name>
</gene>
<dbReference type="Gene3D" id="3.90.180.10">
    <property type="entry name" value="Medium-chain alcohol dehydrogenases, catalytic domain"/>
    <property type="match status" value="1"/>
</dbReference>
<protein>
    <submittedName>
        <fullName evidence="8">Butanediol dehydrogenase</fullName>
    </submittedName>
</protein>
<comment type="similarity">
    <text evidence="2 6">Belongs to the zinc-containing alcohol dehydrogenase family.</text>
</comment>
<dbReference type="SUPFAM" id="SSF51735">
    <property type="entry name" value="NAD(P)-binding Rossmann-fold domains"/>
    <property type="match status" value="1"/>
</dbReference>
<accession>A0A2I1JWD4</accession>
<dbReference type="GO" id="GO:0008270">
    <property type="term" value="F:zinc ion binding"/>
    <property type="evidence" value="ECO:0007669"/>
    <property type="project" value="InterPro"/>
</dbReference>
<dbReference type="InterPro" id="IPR013149">
    <property type="entry name" value="ADH-like_C"/>
</dbReference>
<dbReference type="Pfam" id="PF00107">
    <property type="entry name" value="ADH_zinc_N"/>
    <property type="match status" value="1"/>
</dbReference>
<dbReference type="OrthoDB" id="9806940at2"/>
<dbReference type="InterPro" id="IPR013154">
    <property type="entry name" value="ADH-like_N"/>
</dbReference>
<evidence type="ECO:0000313" key="9">
    <source>
        <dbReference type="Proteomes" id="UP000234384"/>
    </source>
</evidence>
<dbReference type="InterPro" id="IPR020843">
    <property type="entry name" value="ER"/>
</dbReference>